<dbReference type="AlphaFoldDB" id="A0AAD7A694"/>
<name>A0AAD7A694_9AGAR</name>
<dbReference type="EMBL" id="JARIHO010000014">
    <property type="protein sequence ID" value="KAJ7350387.1"/>
    <property type="molecule type" value="Genomic_DNA"/>
</dbReference>
<evidence type="ECO:0000313" key="1">
    <source>
        <dbReference type="EMBL" id="KAJ7350387.1"/>
    </source>
</evidence>
<evidence type="ECO:0000313" key="2">
    <source>
        <dbReference type="Proteomes" id="UP001218218"/>
    </source>
</evidence>
<feature type="non-terminal residue" evidence="1">
    <location>
        <position position="1"/>
    </location>
</feature>
<sequence length="79" mass="8837">MLQDHPLAVLVLPADSLLLLPCHGVSRPQLDHGPRTFHQYSTRPLSGSRGFAVLLAENRHRIQVTLKVDNSPKPLHFII</sequence>
<protein>
    <submittedName>
        <fullName evidence="1">Uncharacterized protein</fullName>
    </submittedName>
</protein>
<accession>A0AAD7A694</accession>
<gene>
    <name evidence="1" type="ORF">DFH08DRAFT_861258</name>
</gene>
<reference evidence="1" key="1">
    <citation type="submission" date="2023-03" db="EMBL/GenBank/DDBJ databases">
        <title>Massive genome expansion in bonnet fungi (Mycena s.s.) driven by repeated elements and novel gene families across ecological guilds.</title>
        <authorList>
            <consortium name="Lawrence Berkeley National Laboratory"/>
            <person name="Harder C.B."/>
            <person name="Miyauchi S."/>
            <person name="Viragh M."/>
            <person name="Kuo A."/>
            <person name="Thoen E."/>
            <person name="Andreopoulos B."/>
            <person name="Lu D."/>
            <person name="Skrede I."/>
            <person name="Drula E."/>
            <person name="Henrissat B."/>
            <person name="Morin E."/>
            <person name="Kohler A."/>
            <person name="Barry K."/>
            <person name="LaButti K."/>
            <person name="Morin E."/>
            <person name="Salamov A."/>
            <person name="Lipzen A."/>
            <person name="Mereny Z."/>
            <person name="Hegedus B."/>
            <person name="Baldrian P."/>
            <person name="Stursova M."/>
            <person name="Weitz H."/>
            <person name="Taylor A."/>
            <person name="Grigoriev I.V."/>
            <person name="Nagy L.G."/>
            <person name="Martin F."/>
            <person name="Kauserud H."/>
        </authorList>
    </citation>
    <scope>NUCLEOTIDE SEQUENCE</scope>
    <source>
        <strain evidence="1">CBHHK002</strain>
    </source>
</reference>
<organism evidence="1 2">
    <name type="scientific">Mycena albidolilacea</name>
    <dbReference type="NCBI Taxonomy" id="1033008"/>
    <lineage>
        <taxon>Eukaryota</taxon>
        <taxon>Fungi</taxon>
        <taxon>Dikarya</taxon>
        <taxon>Basidiomycota</taxon>
        <taxon>Agaricomycotina</taxon>
        <taxon>Agaricomycetes</taxon>
        <taxon>Agaricomycetidae</taxon>
        <taxon>Agaricales</taxon>
        <taxon>Marasmiineae</taxon>
        <taxon>Mycenaceae</taxon>
        <taxon>Mycena</taxon>
    </lineage>
</organism>
<comment type="caution">
    <text evidence="1">The sequence shown here is derived from an EMBL/GenBank/DDBJ whole genome shotgun (WGS) entry which is preliminary data.</text>
</comment>
<proteinExistence type="predicted"/>
<keyword evidence="2" id="KW-1185">Reference proteome</keyword>
<dbReference type="Proteomes" id="UP001218218">
    <property type="component" value="Unassembled WGS sequence"/>
</dbReference>